<keyword evidence="4 8" id="KW-0548">Nucleotidyltransferase</keyword>
<evidence type="ECO:0000256" key="5">
    <source>
        <dbReference type="ARBA" id="ARBA00023125"/>
    </source>
</evidence>
<evidence type="ECO:0000256" key="2">
    <source>
        <dbReference type="ARBA" id="ARBA00022490"/>
    </source>
</evidence>
<organism evidence="10">
    <name type="scientific">Thermogladius calderae</name>
    <dbReference type="NCBI Taxonomy" id="1200300"/>
    <lineage>
        <taxon>Archaea</taxon>
        <taxon>Thermoproteota</taxon>
        <taxon>Thermoprotei</taxon>
        <taxon>Desulfurococcales</taxon>
        <taxon>Desulfurococcaceae</taxon>
        <taxon>Thermogladius</taxon>
    </lineage>
</organism>
<keyword evidence="6 8" id="KW-0804">Transcription</keyword>
<evidence type="ECO:0000313" key="10">
    <source>
        <dbReference type="EMBL" id="HHP67997.1"/>
    </source>
</evidence>
<keyword evidence="3 8" id="KW-0808">Transferase</keyword>
<dbReference type="EC" id="2.7.7.6" evidence="8"/>
<dbReference type="HAMAP" id="MF_00411">
    <property type="entry name" value="RNApol_arch_Rpo1C"/>
    <property type="match status" value="1"/>
</dbReference>
<dbReference type="PANTHER" id="PTHR19376:SF32">
    <property type="entry name" value="DNA-DIRECTED RNA POLYMERASE III SUBUNIT RPC1"/>
    <property type="match status" value="1"/>
</dbReference>
<evidence type="ECO:0000256" key="8">
    <source>
        <dbReference type="HAMAP-Rule" id="MF_00411"/>
    </source>
</evidence>
<dbReference type="NCBIfam" id="TIGR02389">
    <property type="entry name" value="RNA_pol_rpoA2"/>
    <property type="match status" value="1"/>
</dbReference>
<sequence>MEAVKQITSIEELKSYIEKIQGRVSDNIIEELEKRLVEIYEKNGLYVEEVEAIIGEVLRRYESSLVEPGEPVGTVAAQSLGEPSTQMTLRVFHYAGVREFNVTLGLPRLIEIVDARKRPETPIMEIYLEDDYKRDEEKAKEVARRIESTLVENVAESISISPFEGVVIRLDPSMLEDKGVGIKDVVGALEELKLGDIEVDEENYTIRIRLPEELMDYSKMEKIRQKVASTKIKGVRGIKKVIIQKRGDEYVLIAEGSNLGEVMRVKGVDWRRVYTNDIMEVERTLGIEAARSAIIREIKSILDDQGLDVDIRHIMLLADVMTWTGRVRQVGRMGVAGEKPSVLARAAFEMTVQRLIEAAANGEVDELSGIPENIIIGQIIPIGTGIVELYATPSTTRSREAEG</sequence>
<dbReference type="PANTHER" id="PTHR19376">
    <property type="entry name" value="DNA-DIRECTED RNA POLYMERASE"/>
    <property type="match status" value="1"/>
</dbReference>
<dbReference type="InterPro" id="IPR012757">
    <property type="entry name" value="RPO1C"/>
</dbReference>
<name>A0A7J3XZ80_9CREN</name>
<dbReference type="AlphaFoldDB" id="A0A7J3XZ80"/>
<keyword evidence="2 8" id="KW-0963">Cytoplasm</keyword>
<accession>A0A7J3XZ80</accession>
<evidence type="ECO:0000256" key="6">
    <source>
        <dbReference type="ARBA" id="ARBA00023163"/>
    </source>
</evidence>
<evidence type="ECO:0000256" key="4">
    <source>
        <dbReference type="ARBA" id="ARBA00022695"/>
    </source>
</evidence>
<reference evidence="10" key="1">
    <citation type="journal article" date="2020" name="mSystems">
        <title>Genome- and Community-Level Interaction Insights into Carbon Utilization and Element Cycling Functions of Hydrothermarchaeota in Hydrothermal Sediment.</title>
        <authorList>
            <person name="Zhou Z."/>
            <person name="Liu Y."/>
            <person name="Xu W."/>
            <person name="Pan J."/>
            <person name="Luo Z.H."/>
            <person name="Li M."/>
        </authorList>
    </citation>
    <scope>NUCLEOTIDE SEQUENCE [LARGE SCALE GENOMIC DNA]</scope>
    <source>
        <strain evidence="10">SpSt-110</strain>
    </source>
</reference>
<dbReference type="InterPro" id="IPR007081">
    <property type="entry name" value="RNA_pol_Rpb1_5"/>
</dbReference>
<evidence type="ECO:0000256" key="1">
    <source>
        <dbReference type="ARBA" id="ARBA00022478"/>
    </source>
</evidence>
<evidence type="ECO:0000256" key="7">
    <source>
        <dbReference type="ARBA" id="ARBA00048552"/>
    </source>
</evidence>
<feature type="domain" description="RNA polymerase Rpb1" evidence="9">
    <location>
        <begin position="50"/>
        <end position="341"/>
    </location>
</feature>
<keyword evidence="5 8" id="KW-0238">DNA-binding</keyword>
<dbReference type="EMBL" id="DRYK01000055">
    <property type="protein sequence ID" value="HHP67997.1"/>
    <property type="molecule type" value="Genomic_DNA"/>
</dbReference>
<evidence type="ECO:0000259" key="9">
    <source>
        <dbReference type="Pfam" id="PF04998"/>
    </source>
</evidence>
<dbReference type="GO" id="GO:0003677">
    <property type="term" value="F:DNA binding"/>
    <property type="evidence" value="ECO:0007669"/>
    <property type="project" value="UniProtKB-UniRule"/>
</dbReference>
<protein>
    <recommendedName>
        <fullName evidence="8">DNA-directed RNA polymerase subunit Rpo1C</fullName>
        <ecNumber evidence="8">2.7.7.6</ecNumber>
    </recommendedName>
    <alternativeName>
        <fullName evidence="8">DNA-directed RNA polymerase subunit A''</fullName>
    </alternativeName>
</protein>
<dbReference type="GO" id="GO:0000428">
    <property type="term" value="C:DNA-directed RNA polymerase complex"/>
    <property type="evidence" value="ECO:0007669"/>
    <property type="project" value="UniProtKB-KW"/>
</dbReference>
<comment type="function">
    <text evidence="8">DNA-dependent RNA polymerase (RNAP) catalyzes the transcription of DNA into RNA using the four ribonucleoside triphosphates as substrates. Forms part of the jaw domain.</text>
</comment>
<comment type="subcellular location">
    <subcellularLocation>
        <location evidence="8">Cytoplasm</location>
    </subcellularLocation>
</comment>
<dbReference type="Gene3D" id="1.10.150.390">
    <property type="match status" value="1"/>
</dbReference>
<gene>
    <name evidence="8 10" type="primary">rpoA2</name>
    <name evidence="8" type="synonym">rpo1C</name>
    <name evidence="10" type="ORF">ENM60_04325</name>
</gene>
<dbReference type="GO" id="GO:0006351">
    <property type="term" value="P:DNA-templated transcription"/>
    <property type="evidence" value="ECO:0007669"/>
    <property type="project" value="UniProtKB-UniRule"/>
</dbReference>
<dbReference type="Pfam" id="PF04998">
    <property type="entry name" value="RNA_pol_Rpb1_5"/>
    <property type="match status" value="1"/>
</dbReference>
<comment type="catalytic activity">
    <reaction evidence="7 8">
        <text>RNA(n) + a ribonucleoside 5'-triphosphate = RNA(n+1) + diphosphate</text>
        <dbReference type="Rhea" id="RHEA:21248"/>
        <dbReference type="Rhea" id="RHEA-COMP:14527"/>
        <dbReference type="Rhea" id="RHEA-COMP:17342"/>
        <dbReference type="ChEBI" id="CHEBI:33019"/>
        <dbReference type="ChEBI" id="CHEBI:61557"/>
        <dbReference type="ChEBI" id="CHEBI:140395"/>
        <dbReference type="EC" id="2.7.7.6"/>
    </reaction>
</comment>
<comment type="subunit">
    <text evidence="8">Part of the RNA polymerase complex.</text>
</comment>
<comment type="caution">
    <text evidence="10">The sequence shown here is derived from an EMBL/GenBank/DDBJ whole genome shotgun (WGS) entry which is preliminary data.</text>
</comment>
<dbReference type="SUPFAM" id="SSF64484">
    <property type="entry name" value="beta and beta-prime subunits of DNA dependent RNA-polymerase"/>
    <property type="match status" value="1"/>
</dbReference>
<dbReference type="CDD" id="cd06528">
    <property type="entry name" value="RNAP_A"/>
    <property type="match status" value="1"/>
</dbReference>
<keyword evidence="1 8" id="KW-0240">DNA-directed RNA polymerase</keyword>
<dbReference type="GO" id="GO:0005737">
    <property type="term" value="C:cytoplasm"/>
    <property type="evidence" value="ECO:0007669"/>
    <property type="project" value="UniProtKB-SubCell"/>
</dbReference>
<proteinExistence type="inferred from homology"/>
<dbReference type="GO" id="GO:0003899">
    <property type="term" value="F:DNA-directed RNA polymerase activity"/>
    <property type="evidence" value="ECO:0007669"/>
    <property type="project" value="UniProtKB-UniRule"/>
</dbReference>
<dbReference type="InterPro" id="IPR045867">
    <property type="entry name" value="DNA-dir_RpoC_beta_prime"/>
</dbReference>
<comment type="similarity">
    <text evidence="8">Belongs to the RNA polymerase beta' chain family.</text>
</comment>
<evidence type="ECO:0000256" key="3">
    <source>
        <dbReference type="ARBA" id="ARBA00022679"/>
    </source>
</evidence>